<dbReference type="EMBL" id="JAUNQW010000027">
    <property type="protein sequence ID" value="MDO5457822.1"/>
    <property type="molecule type" value="Genomic_DNA"/>
</dbReference>
<dbReference type="AlphaFoldDB" id="A0AA43UD67"/>
<gene>
    <name evidence="1" type="ORF">Q4F26_05685</name>
</gene>
<dbReference type="InterPro" id="IPR009282">
    <property type="entry name" value="DUF937"/>
</dbReference>
<dbReference type="Proteomes" id="UP001171751">
    <property type="component" value="Unassembled WGS sequence"/>
</dbReference>
<reference evidence="1" key="1">
    <citation type="submission" date="2023-07" db="EMBL/GenBank/DDBJ databases">
        <title>Between Cages and Wild: Unraveling the Impact of Captivity on Animal Microbiomes and Antimicrobial Resistance.</title>
        <authorList>
            <person name="Schmartz G.P."/>
            <person name="Rehner J."/>
            <person name="Schuff M.J."/>
            <person name="Becker S.L."/>
            <person name="Kravczyk M."/>
            <person name="Gurevich A."/>
            <person name="Francke R."/>
            <person name="Mueller R."/>
            <person name="Keller V."/>
            <person name="Keller A."/>
        </authorList>
    </citation>
    <scope>NUCLEOTIDE SEQUENCE</scope>
    <source>
        <strain evidence="1">S39M_St_73</strain>
    </source>
</reference>
<accession>A0AA43UD67</accession>
<name>A0AA43UD67_9LACT</name>
<organism evidence="1 2">
    <name type="scientific">Atopococcus tabaci</name>
    <dbReference type="NCBI Taxonomy" id="269774"/>
    <lineage>
        <taxon>Bacteria</taxon>
        <taxon>Bacillati</taxon>
        <taxon>Bacillota</taxon>
        <taxon>Bacilli</taxon>
        <taxon>Lactobacillales</taxon>
        <taxon>Carnobacteriaceae</taxon>
        <taxon>Atopococcus</taxon>
    </lineage>
</organism>
<evidence type="ECO:0000313" key="2">
    <source>
        <dbReference type="Proteomes" id="UP001171751"/>
    </source>
</evidence>
<protein>
    <submittedName>
        <fullName evidence="1">DUF937 domain-containing protein</fullName>
    </submittedName>
</protein>
<comment type="caution">
    <text evidence="1">The sequence shown here is derived from an EMBL/GenBank/DDBJ whole genome shotgun (WGS) entry which is preliminary data.</text>
</comment>
<evidence type="ECO:0000313" key="1">
    <source>
        <dbReference type="EMBL" id="MDO5457822.1"/>
    </source>
</evidence>
<sequence>MSLINNIGSLVGMFTQPDQNEESKQLATRAGVDTKDFGRVASVGLPLLLQAINRNNQSTNGLESFNQALNQHQTKNNYDSLNQFAQHVDTDDGDKIVSHILQDKQQTVNTGLADRLGVNPDTVKKVLAVLAPLAIKYLADQKRENKLNPQEVQKETEAATREATTQFHAFSKENKKDYGVIGDLLGLGDHTNETTENEKDHGLLGGILDIFK</sequence>
<dbReference type="Pfam" id="PF06078">
    <property type="entry name" value="DUF937"/>
    <property type="match status" value="1"/>
</dbReference>
<keyword evidence="2" id="KW-1185">Reference proteome</keyword>
<proteinExistence type="predicted"/>